<proteinExistence type="predicted"/>
<keyword evidence="2" id="KW-1185">Reference proteome</keyword>
<reference evidence="1" key="1">
    <citation type="journal article" date="2021" name="Viruses">
        <title>Novel Viruses That Lyse Plant and Human Strains of Kosakonia cowanii.</title>
        <authorList>
            <person name="Petrzik K."/>
            <person name="Brazdova S."/>
            <person name="Krawczyk K."/>
        </authorList>
    </citation>
    <scope>NUCLEOTIDE SEQUENCE</scope>
</reference>
<dbReference type="GeneID" id="77953143"/>
<sequence>MAIKRFLAPKEVKDYYDIFRFLLDYGMVRTREEAIDALNEFLYRYQNEGLIDEIRDAVQPLVDAYKPALEAFPEINDLGEDTSLPNLLEMEYQGEE</sequence>
<dbReference type="KEGG" id="vg:77953143"/>
<evidence type="ECO:0000313" key="1">
    <source>
        <dbReference type="EMBL" id="QYN79966.1"/>
    </source>
</evidence>
<dbReference type="Proteomes" id="UP000828443">
    <property type="component" value="Segment"/>
</dbReference>
<organism evidence="1 2">
    <name type="scientific">Kosakonia phage Kc263</name>
    <dbReference type="NCBI Taxonomy" id="2863194"/>
    <lineage>
        <taxon>Viruses</taxon>
        <taxon>Duplodnaviria</taxon>
        <taxon>Heunggongvirae</taxon>
        <taxon>Uroviricota</taxon>
        <taxon>Caudoviricetes</taxon>
        <taxon>Chimalliviridae</taxon>
        <taxon>Branisovskavirus</taxon>
        <taxon>Branisovskavirus Kc263</taxon>
    </lineage>
</organism>
<dbReference type="RefSeq" id="YP_010676778.1">
    <property type="nucleotide sequence ID" value="NC_071015.1"/>
</dbReference>
<accession>A0AAE7WGP4</accession>
<evidence type="ECO:0000313" key="2">
    <source>
        <dbReference type="Proteomes" id="UP000828443"/>
    </source>
</evidence>
<name>A0AAE7WGP4_9CAUD</name>
<protein>
    <submittedName>
        <fullName evidence="1">Uncharacterized protein</fullName>
    </submittedName>
</protein>
<dbReference type="EMBL" id="MZ348422">
    <property type="protein sequence ID" value="QYN79966.1"/>
    <property type="molecule type" value="Genomic_DNA"/>
</dbReference>